<dbReference type="InterPro" id="IPR003594">
    <property type="entry name" value="HATPase_dom"/>
</dbReference>
<sequence>MRPTAFAPPPVLTLGAIAAFLIAATLVLDLVDSRRTELDYAIRQIEQHDRMLAEHVARSFDSIEVLLDEMRLTLQDNGRWQHWSSAAGHQYLKERLTRSLPQIRHLIIFDAGGNQRHTSFAEAPPPINVADRPYFRQLADGAERARYGPYIGRNSNRPTYAVARRLTQGRDRFAGALMIAIEPEYFEQFCHTTRPYEEFEAAIVNGEGRIIAFCRSLASAANRPAGGAGTDFRQVLAGGEFSGRAIPGKRSVVTGDGFVLASEPVPGYADLRVVSSTPKDILVQGWRKHALRTLGLSLLGLAALLGAALLIRRQFRQLSALAGELRKSHETLEARVHEATHELQIRRAEAERLAESKSRFFAAASHDLRQPLHALQLFLGDLARLAETPEQKVLVQRIDTATRAMTSQLRSLLDISRLDMANIVPERVALEIAALFEQLATTYQPSAETAGVRLLFRPRAATVDTDPALLARLLGNLIDNAIKFSPGGRVLVCARWRANAVRIEVRDNGRGIPRDQQQAIYDEFYQIGNSARDPGAGLGLGLAIAHRIARLLGANLSLRSDTGAGTSFAVTLPSRSGTRQAPAAPPAEPRLVLIGEPGDFAARARRWGYGIAIADTVAAAWRLLDGGQGIPVIVCGAACRLPADALALLRQHPGVVISPADCDMPDLGAYHLREPVKPARLRALLRSLH</sequence>
<dbReference type="SMART" id="SM00387">
    <property type="entry name" value="HATPase_c"/>
    <property type="match status" value="1"/>
</dbReference>
<dbReference type="InterPro" id="IPR036890">
    <property type="entry name" value="HATPase_C_sf"/>
</dbReference>
<dbReference type="PRINTS" id="PR00344">
    <property type="entry name" value="BCTRLSENSOR"/>
</dbReference>
<keyword evidence="5" id="KW-0597">Phosphoprotein</keyword>
<organism evidence="13 14">
    <name type="scientific">Azospira restricta</name>
    <dbReference type="NCBI Taxonomy" id="404405"/>
    <lineage>
        <taxon>Bacteria</taxon>
        <taxon>Pseudomonadati</taxon>
        <taxon>Pseudomonadota</taxon>
        <taxon>Betaproteobacteria</taxon>
        <taxon>Rhodocyclales</taxon>
        <taxon>Rhodocyclaceae</taxon>
        <taxon>Azospira</taxon>
    </lineage>
</organism>
<evidence type="ECO:0000256" key="10">
    <source>
        <dbReference type="ARBA" id="ARBA00023136"/>
    </source>
</evidence>
<reference evidence="13" key="1">
    <citation type="submission" date="2020-11" db="EMBL/GenBank/DDBJ databases">
        <title>Azospira restricta DSM 18626 genome sequence.</title>
        <authorList>
            <person name="Moe W.M."/>
        </authorList>
    </citation>
    <scope>NUCLEOTIDE SEQUENCE</scope>
    <source>
        <strain evidence="13">DSM 18626</strain>
    </source>
</reference>
<dbReference type="InterPro" id="IPR003661">
    <property type="entry name" value="HisK_dim/P_dom"/>
</dbReference>
<feature type="transmembrane region" description="Helical" evidence="11">
    <location>
        <begin position="294"/>
        <end position="311"/>
    </location>
</feature>
<evidence type="ECO:0000256" key="9">
    <source>
        <dbReference type="ARBA" id="ARBA00022989"/>
    </source>
</evidence>
<accession>A0A974SP93</accession>
<dbReference type="Pfam" id="PF02743">
    <property type="entry name" value="dCache_1"/>
    <property type="match status" value="1"/>
</dbReference>
<dbReference type="CDD" id="cd00075">
    <property type="entry name" value="HATPase"/>
    <property type="match status" value="1"/>
</dbReference>
<dbReference type="CDD" id="cd12914">
    <property type="entry name" value="PDC1_DGC_like"/>
    <property type="match status" value="1"/>
</dbReference>
<keyword evidence="7 11" id="KW-0812">Transmembrane</keyword>
<evidence type="ECO:0000256" key="6">
    <source>
        <dbReference type="ARBA" id="ARBA00022679"/>
    </source>
</evidence>
<keyword evidence="4" id="KW-1003">Cell membrane</keyword>
<dbReference type="InterPro" id="IPR033479">
    <property type="entry name" value="dCache_1"/>
</dbReference>
<dbReference type="InterPro" id="IPR004358">
    <property type="entry name" value="Sig_transdc_His_kin-like_C"/>
</dbReference>
<dbReference type="Gene3D" id="3.30.565.10">
    <property type="entry name" value="Histidine kinase-like ATPase, C-terminal domain"/>
    <property type="match status" value="1"/>
</dbReference>
<dbReference type="KEGG" id="ares:IWH25_00620"/>
<dbReference type="SUPFAM" id="SSF55874">
    <property type="entry name" value="ATPase domain of HSP90 chaperone/DNA topoisomerase II/histidine kinase"/>
    <property type="match status" value="1"/>
</dbReference>
<dbReference type="AlphaFoldDB" id="A0A974SP93"/>
<dbReference type="EC" id="2.7.13.3" evidence="3"/>
<keyword evidence="10 11" id="KW-0472">Membrane</keyword>
<dbReference type="InterPro" id="IPR036097">
    <property type="entry name" value="HisK_dim/P_sf"/>
</dbReference>
<comment type="catalytic activity">
    <reaction evidence="1">
        <text>ATP + protein L-histidine = ADP + protein N-phospho-L-histidine.</text>
        <dbReference type="EC" id="2.7.13.3"/>
    </reaction>
</comment>
<feature type="transmembrane region" description="Helical" evidence="11">
    <location>
        <begin position="12"/>
        <end position="31"/>
    </location>
</feature>
<keyword evidence="14" id="KW-1185">Reference proteome</keyword>
<evidence type="ECO:0000256" key="4">
    <source>
        <dbReference type="ARBA" id="ARBA00022475"/>
    </source>
</evidence>
<keyword evidence="9 11" id="KW-1133">Transmembrane helix</keyword>
<evidence type="ECO:0000313" key="13">
    <source>
        <dbReference type="EMBL" id="QRJ63899.1"/>
    </source>
</evidence>
<dbReference type="PANTHER" id="PTHR43047:SF9">
    <property type="entry name" value="HISTIDINE KINASE"/>
    <property type="match status" value="1"/>
</dbReference>
<dbReference type="PANTHER" id="PTHR43047">
    <property type="entry name" value="TWO-COMPONENT HISTIDINE PROTEIN KINASE"/>
    <property type="match status" value="1"/>
</dbReference>
<dbReference type="Pfam" id="PF00512">
    <property type="entry name" value="HisKA"/>
    <property type="match status" value="1"/>
</dbReference>
<dbReference type="InterPro" id="IPR005467">
    <property type="entry name" value="His_kinase_dom"/>
</dbReference>
<feature type="domain" description="Histidine kinase" evidence="12">
    <location>
        <begin position="363"/>
        <end position="576"/>
    </location>
</feature>
<keyword evidence="8" id="KW-0418">Kinase</keyword>
<dbReference type="GO" id="GO:0000155">
    <property type="term" value="F:phosphorelay sensor kinase activity"/>
    <property type="evidence" value="ECO:0007669"/>
    <property type="project" value="InterPro"/>
</dbReference>
<dbReference type="SUPFAM" id="SSF47384">
    <property type="entry name" value="Homodimeric domain of signal transducing histidine kinase"/>
    <property type="match status" value="1"/>
</dbReference>
<name>A0A974SP93_9RHOO</name>
<dbReference type="PROSITE" id="PS50109">
    <property type="entry name" value="HIS_KIN"/>
    <property type="match status" value="1"/>
</dbReference>
<evidence type="ECO:0000259" key="12">
    <source>
        <dbReference type="PROSITE" id="PS50109"/>
    </source>
</evidence>
<evidence type="ECO:0000256" key="8">
    <source>
        <dbReference type="ARBA" id="ARBA00022777"/>
    </source>
</evidence>
<dbReference type="Pfam" id="PF02518">
    <property type="entry name" value="HATPase_c"/>
    <property type="match status" value="1"/>
</dbReference>
<dbReference type="SMART" id="SM00388">
    <property type="entry name" value="HisKA"/>
    <property type="match status" value="1"/>
</dbReference>
<gene>
    <name evidence="13" type="ORF">IWH25_00620</name>
</gene>
<evidence type="ECO:0000256" key="5">
    <source>
        <dbReference type="ARBA" id="ARBA00022553"/>
    </source>
</evidence>
<evidence type="ECO:0000256" key="7">
    <source>
        <dbReference type="ARBA" id="ARBA00022692"/>
    </source>
</evidence>
<evidence type="ECO:0000256" key="3">
    <source>
        <dbReference type="ARBA" id="ARBA00012438"/>
    </source>
</evidence>
<evidence type="ECO:0000256" key="11">
    <source>
        <dbReference type="SAM" id="Phobius"/>
    </source>
</evidence>
<evidence type="ECO:0000256" key="2">
    <source>
        <dbReference type="ARBA" id="ARBA00004651"/>
    </source>
</evidence>
<keyword evidence="6" id="KW-0808">Transferase</keyword>
<dbReference type="CDD" id="cd00082">
    <property type="entry name" value="HisKA"/>
    <property type="match status" value="1"/>
</dbReference>
<comment type="subcellular location">
    <subcellularLocation>
        <location evidence="2">Cell membrane</location>
        <topology evidence="2">Multi-pass membrane protein</topology>
    </subcellularLocation>
</comment>
<dbReference type="GO" id="GO:0009927">
    <property type="term" value="F:histidine phosphotransfer kinase activity"/>
    <property type="evidence" value="ECO:0007669"/>
    <property type="project" value="TreeGrafter"/>
</dbReference>
<dbReference type="Gene3D" id="3.30.450.20">
    <property type="entry name" value="PAS domain"/>
    <property type="match status" value="1"/>
</dbReference>
<evidence type="ECO:0000313" key="14">
    <source>
        <dbReference type="Proteomes" id="UP000663444"/>
    </source>
</evidence>
<dbReference type="EMBL" id="CP064781">
    <property type="protein sequence ID" value="QRJ63899.1"/>
    <property type="molecule type" value="Genomic_DNA"/>
</dbReference>
<dbReference type="Gene3D" id="1.10.287.130">
    <property type="match status" value="1"/>
</dbReference>
<evidence type="ECO:0000256" key="1">
    <source>
        <dbReference type="ARBA" id="ARBA00000085"/>
    </source>
</evidence>
<protein>
    <recommendedName>
        <fullName evidence="3">histidine kinase</fullName>
        <ecNumber evidence="3">2.7.13.3</ecNumber>
    </recommendedName>
</protein>
<proteinExistence type="predicted"/>
<dbReference type="GO" id="GO:0005886">
    <property type="term" value="C:plasma membrane"/>
    <property type="evidence" value="ECO:0007669"/>
    <property type="project" value="UniProtKB-SubCell"/>
</dbReference>
<dbReference type="Proteomes" id="UP000663444">
    <property type="component" value="Chromosome"/>
</dbReference>
<dbReference type="RefSeq" id="WP_203387431.1">
    <property type="nucleotide sequence ID" value="NZ_CP064781.1"/>
</dbReference>